<dbReference type="InParanoid" id="A2DER1"/>
<proteinExistence type="predicted"/>
<protein>
    <submittedName>
        <fullName evidence="1">Uncharacterized protein</fullName>
    </submittedName>
</protein>
<dbReference type="RefSeq" id="XP_001582174.1">
    <property type="nucleotide sequence ID" value="XM_001582124.1"/>
</dbReference>
<dbReference type="Proteomes" id="UP000001542">
    <property type="component" value="Unassembled WGS sequence"/>
</dbReference>
<dbReference type="KEGG" id="tva:5466736"/>
<dbReference type="EMBL" id="DS113192">
    <property type="protein sequence ID" value="EAY21188.1"/>
    <property type="molecule type" value="Genomic_DNA"/>
</dbReference>
<name>A2DER1_TRIV3</name>
<evidence type="ECO:0000313" key="2">
    <source>
        <dbReference type="Proteomes" id="UP000001542"/>
    </source>
</evidence>
<keyword evidence="2" id="KW-1185">Reference proteome</keyword>
<evidence type="ECO:0000313" key="1">
    <source>
        <dbReference type="EMBL" id="EAY21188.1"/>
    </source>
</evidence>
<dbReference type="VEuPathDB" id="TrichDB:TVAG_283570"/>
<dbReference type="AlphaFoldDB" id="A2DER1"/>
<accession>A2DER1</accession>
<dbReference type="VEuPathDB" id="TrichDB:TVAGG3_0576980"/>
<reference evidence="1" key="2">
    <citation type="journal article" date="2007" name="Science">
        <title>Draft genome sequence of the sexually transmitted pathogen Trichomonas vaginalis.</title>
        <authorList>
            <person name="Carlton J.M."/>
            <person name="Hirt R.P."/>
            <person name="Silva J.C."/>
            <person name="Delcher A.L."/>
            <person name="Schatz M."/>
            <person name="Zhao Q."/>
            <person name="Wortman J.R."/>
            <person name="Bidwell S.L."/>
            <person name="Alsmark U.C.M."/>
            <person name="Besteiro S."/>
            <person name="Sicheritz-Ponten T."/>
            <person name="Noel C.J."/>
            <person name="Dacks J.B."/>
            <person name="Foster P.G."/>
            <person name="Simillion C."/>
            <person name="Van de Peer Y."/>
            <person name="Miranda-Saavedra D."/>
            <person name="Barton G.J."/>
            <person name="Westrop G.D."/>
            <person name="Mueller S."/>
            <person name="Dessi D."/>
            <person name="Fiori P.L."/>
            <person name="Ren Q."/>
            <person name="Paulsen I."/>
            <person name="Zhang H."/>
            <person name="Bastida-Corcuera F.D."/>
            <person name="Simoes-Barbosa A."/>
            <person name="Brown M.T."/>
            <person name="Hayes R.D."/>
            <person name="Mukherjee M."/>
            <person name="Okumura C.Y."/>
            <person name="Schneider R."/>
            <person name="Smith A.J."/>
            <person name="Vanacova S."/>
            <person name="Villalvazo M."/>
            <person name="Haas B.J."/>
            <person name="Pertea M."/>
            <person name="Feldblyum T.V."/>
            <person name="Utterback T.R."/>
            <person name="Shu C.L."/>
            <person name="Osoegawa K."/>
            <person name="de Jong P.J."/>
            <person name="Hrdy I."/>
            <person name="Horvathova L."/>
            <person name="Zubacova Z."/>
            <person name="Dolezal P."/>
            <person name="Malik S.B."/>
            <person name="Logsdon J.M. Jr."/>
            <person name="Henze K."/>
            <person name="Gupta A."/>
            <person name="Wang C.C."/>
            <person name="Dunne R.L."/>
            <person name="Upcroft J.A."/>
            <person name="Upcroft P."/>
            <person name="White O."/>
            <person name="Salzberg S.L."/>
            <person name="Tang P."/>
            <person name="Chiu C.-H."/>
            <person name="Lee Y.-S."/>
            <person name="Embley T.M."/>
            <person name="Coombs G.H."/>
            <person name="Mottram J.C."/>
            <person name="Tachezy J."/>
            <person name="Fraser-Liggett C.M."/>
            <person name="Johnson P.J."/>
        </authorList>
    </citation>
    <scope>NUCLEOTIDE SEQUENCE [LARGE SCALE GENOMIC DNA]</scope>
    <source>
        <strain evidence="1">G3</strain>
    </source>
</reference>
<organism evidence="1 2">
    <name type="scientific">Trichomonas vaginalis (strain ATCC PRA-98 / G3)</name>
    <dbReference type="NCBI Taxonomy" id="412133"/>
    <lineage>
        <taxon>Eukaryota</taxon>
        <taxon>Metamonada</taxon>
        <taxon>Parabasalia</taxon>
        <taxon>Trichomonadida</taxon>
        <taxon>Trichomonadidae</taxon>
        <taxon>Trichomonas</taxon>
    </lineage>
</organism>
<gene>
    <name evidence="1" type="ORF">TVAG_283570</name>
</gene>
<sequence length="275" mass="31866">MLGFLLTSHALSKVIETPGSFSDQVQAKLELTFSSVENYDSIVIFPTPEKFTVNKQTLKRIYYNPETLVIESDNNVLDYSLIRLKKGYCTTLDFILNKYENESVPISFNAYDYKSKHICIVFANSHETKSVVYGNNDKLSGKIYAYDNYILDGTSYRELKKNTDLELTYTTFMIDYITENISFNSFGINKGKKETYLDRYYIIDFETVLRGYLVLPEIKDFKYGMYDINVNGSYALVVSARSYMFILKYENYSIDAFSGTYQHKVPYNVNHDIVA</sequence>
<reference evidence="1" key="1">
    <citation type="submission" date="2006-10" db="EMBL/GenBank/DDBJ databases">
        <authorList>
            <person name="Amadeo P."/>
            <person name="Zhao Q."/>
            <person name="Wortman J."/>
            <person name="Fraser-Liggett C."/>
            <person name="Carlton J."/>
        </authorList>
    </citation>
    <scope>NUCLEOTIDE SEQUENCE</scope>
    <source>
        <strain evidence="1">G3</strain>
    </source>
</reference>